<gene>
    <name evidence="2" type="ORF">PHMEG_00025863</name>
</gene>
<evidence type="ECO:0000313" key="3">
    <source>
        <dbReference type="Proteomes" id="UP000198211"/>
    </source>
</evidence>
<sequence>MFNWMRLAALLHHFAEGTPMPEGWLTNINVVARDDPRSFPKTQQRRLVFEFFASKTSKCPRPVTSRTQQEGIDVWVAGW</sequence>
<keyword evidence="3" id="KW-1185">Reference proteome</keyword>
<reference evidence="3" key="1">
    <citation type="submission" date="2017-03" db="EMBL/GenBank/DDBJ databases">
        <title>Phytopthora megakarya and P. palmivora, two closely related causual agents of cacao black pod achieved similar genome size and gene model numbers by different mechanisms.</title>
        <authorList>
            <person name="Ali S."/>
            <person name="Shao J."/>
            <person name="Larry D.J."/>
            <person name="Kronmiller B."/>
            <person name="Shen D."/>
            <person name="Strem M.D."/>
            <person name="Melnick R.L."/>
            <person name="Guiltinan M.J."/>
            <person name="Tyler B.M."/>
            <person name="Meinhardt L.W."/>
            <person name="Bailey B.A."/>
        </authorList>
    </citation>
    <scope>NUCLEOTIDE SEQUENCE [LARGE SCALE GENOMIC DNA]</scope>
    <source>
        <strain evidence="3">zdho120</strain>
    </source>
</reference>
<accession>A0A225VCP9</accession>
<protein>
    <submittedName>
        <fullName evidence="2">Uncharacterized protein</fullName>
    </submittedName>
</protein>
<proteinExistence type="predicted"/>
<dbReference type="OrthoDB" id="146422at2759"/>
<keyword evidence="1" id="KW-0732">Signal</keyword>
<organism evidence="2 3">
    <name type="scientific">Phytophthora megakarya</name>
    <dbReference type="NCBI Taxonomy" id="4795"/>
    <lineage>
        <taxon>Eukaryota</taxon>
        <taxon>Sar</taxon>
        <taxon>Stramenopiles</taxon>
        <taxon>Oomycota</taxon>
        <taxon>Peronosporomycetes</taxon>
        <taxon>Peronosporales</taxon>
        <taxon>Peronosporaceae</taxon>
        <taxon>Phytophthora</taxon>
    </lineage>
</organism>
<feature type="signal peptide" evidence="1">
    <location>
        <begin position="1"/>
        <end position="17"/>
    </location>
</feature>
<dbReference type="EMBL" id="NBNE01006091">
    <property type="protein sequence ID" value="OWZ02557.1"/>
    <property type="molecule type" value="Genomic_DNA"/>
</dbReference>
<comment type="caution">
    <text evidence="2">The sequence shown here is derived from an EMBL/GenBank/DDBJ whole genome shotgun (WGS) entry which is preliminary data.</text>
</comment>
<dbReference type="Proteomes" id="UP000198211">
    <property type="component" value="Unassembled WGS sequence"/>
</dbReference>
<dbReference type="AlphaFoldDB" id="A0A225VCP9"/>
<name>A0A225VCP9_9STRA</name>
<evidence type="ECO:0000313" key="2">
    <source>
        <dbReference type="EMBL" id="OWZ02557.1"/>
    </source>
</evidence>
<evidence type="ECO:0000256" key="1">
    <source>
        <dbReference type="SAM" id="SignalP"/>
    </source>
</evidence>
<feature type="chain" id="PRO_5012668889" evidence="1">
    <location>
        <begin position="18"/>
        <end position="79"/>
    </location>
</feature>